<dbReference type="Pfam" id="PF02776">
    <property type="entry name" value="TPP_enzyme_N"/>
    <property type="match status" value="1"/>
</dbReference>
<dbReference type="Pfam" id="PF00205">
    <property type="entry name" value="TPP_enzyme_M"/>
    <property type="match status" value="1"/>
</dbReference>
<dbReference type="InterPro" id="IPR012000">
    <property type="entry name" value="Thiamin_PyroP_enz_cen_dom"/>
</dbReference>
<dbReference type="InterPro" id="IPR045025">
    <property type="entry name" value="HACL1-like"/>
</dbReference>
<name>A7TJH4_VANPO</name>
<dbReference type="eggNOG" id="KOG1185">
    <property type="taxonomic scope" value="Eukaryota"/>
</dbReference>
<evidence type="ECO:0000256" key="3">
    <source>
        <dbReference type="ARBA" id="ARBA00022723"/>
    </source>
</evidence>
<comment type="catalytic activity">
    <reaction evidence="8">
        <text>an (R)-2-hydroxy-long-chain-fatty acyl-CoA = a long-chain fatty aldehyde + formyl-CoA</text>
        <dbReference type="Rhea" id="RHEA:67444"/>
        <dbReference type="ChEBI" id="CHEBI:17176"/>
        <dbReference type="ChEBI" id="CHEBI:57376"/>
        <dbReference type="ChEBI" id="CHEBI:170012"/>
        <dbReference type="EC" id="4.1.2.63"/>
    </reaction>
    <physiologicalReaction direction="left-to-right" evidence="8">
        <dbReference type="Rhea" id="RHEA:67445"/>
    </physiologicalReaction>
</comment>
<evidence type="ECO:0000256" key="5">
    <source>
        <dbReference type="ARBA" id="ARBA00023052"/>
    </source>
</evidence>
<dbReference type="STRING" id="436907.A7TJH4"/>
<feature type="domain" description="Thiamine pyrophosphate enzyme central" evidence="11">
    <location>
        <begin position="210"/>
        <end position="331"/>
    </location>
</feature>
<dbReference type="InterPro" id="IPR011766">
    <property type="entry name" value="TPP_enzyme_TPP-bd"/>
</dbReference>
<dbReference type="AlphaFoldDB" id="A7TJH4"/>
<reference evidence="14 15" key="1">
    <citation type="journal article" date="2007" name="Proc. Natl. Acad. Sci. U.S.A.">
        <title>Independent sorting-out of thousands of duplicated gene pairs in two yeast species descended from a whole-genome duplication.</title>
        <authorList>
            <person name="Scannell D.R."/>
            <person name="Frank A.C."/>
            <person name="Conant G.C."/>
            <person name="Byrne K.P."/>
            <person name="Woolfit M."/>
            <person name="Wolfe K.H."/>
        </authorList>
    </citation>
    <scope>NUCLEOTIDE SEQUENCE [LARGE SCALE GENOMIC DNA]</scope>
    <source>
        <strain evidence="15">ATCC 22028 / DSM 70294 / BCRC 21397 / CBS 2163 / NBRC 10782 / NRRL Y-8283 / UCD 57-17</strain>
    </source>
</reference>
<dbReference type="Gene3D" id="3.40.50.1220">
    <property type="entry name" value="TPP-binding domain"/>
    <property type="match status" value="1"/>
</dbReference>
<dbReference type="HOGENOM" id="CLU_013748_3_3_1"/>
<dbReference type="SUPFAM" id="SSF52467">
    <property type="entry name" value="DHS-like NAD/FAD-binding domain"/>
    <property type="match status" value="1"/>
</dbReference>
<dbReference type="PROSITE" id="PS00187">
    <property type="entry name" value="TPP_ENZYMES"/>
    <property type="match status" value="1"/>
</dbReference>
<comment type="catalytic activity">
    <reaction evidence="7">
        <text>a 2-hydroxy-3-methyl fatty acyl-CoA = a 2-methyl-branched fatty aldehyde + formyl-CoA</text>
        <dbReference type="Rhea" id="RHEA:25375"/>
        <dbReference type="ChEBI" id="CHEBI:49188"/>
        <dbReference type="ChEBI" id="CHEBI:57376"/>
        <dbReference type="ChEBI" id="CHEBI:58783"/>
        <dbReference type="EC" id="4.1.2.63"/>
    </reaction>
    <physiologicalReaction direction="left-to-right" evidence="7">
        <dbReference type="Rhea" id="RHEA:25376"/>
    </physiologicalReaction>
</comment>
<dbReference type="GO" id="GO:0001561">
    <property type="term" value="P:fatty acid alpha-oxidation"/>
    <property type="evidence" value="ECO:0007669"/>
    <property type="project" value="TreeGrafter"/>
</dbReference>
<dbReference type="GO" id="GO:0106359">
    <property type="term" value="F:2-hydroxyacyl-CoA lyase activity"/>
    <property type="evidence" value="ECO:0007669"/>
    <property type="project" value="UniProtKB-EC"/>
</dbReference>
<evidence type="ECO:0000313" key="15">
    <source>
        <dbReference type="Proteomes" id="UP000000267"/>
    </source>
</evidence>
<proteinExistence type="inferred from homology"/>
<evidence type="ECO:0000313" key="14">
    <source>
        <dbReference type="EMBL" id="EDO17624.1"/>
    </source>
</evidence>
<keyword evidence="5 10" id="KW-0786">Thiamine pyrophosphate</keyword>
<evidence type="ECO:0000256" key="10">
    <source>
        <dbReference type="RuleBase" id="RU362132"/>
    </source>
</evidence>
<comment type="similarity">
    <text evidence="2 10">Belongs to the TPP enzyme family.</text>
</comment>
<dbReference type="EC" id="4.1.2.63" evidence="9"/>
<dbReference type="CDD" id="cd07035">
    <property type="entry name" value="TPP_PYR_POX_like"/>
    <property type="match status" value="1"/>
</dbReference>
<dbReference type="SUPFAM" id="SSF52518">
    <property type="entry name" value="Thiamin diphosphate-binding fold (THDP-binding)"/>
    <property type="match status" value="2"/>
</dbReference>
<dbReference type="CDD" id="cd02004">
    <property type="entry name" value="TPP_BZL_OCoD_HPCL"/>
    <property type="match status" value="1"/>
</dbReference>
<keyword evidence="3" id="KW-0479">Metal-binding</keyword>
<dbReference type="InterPro" id="IPR029061">
    <property type="entry name" value="THDP-binding"/>
</dbReference>
<evidence type="ECO:0000256" key="6">
    <source>
        <dbReference type="ARBA" id="ARBA00023239"/>
    </source>
</evidence>
<evidence type="ECO:0000259" key="13">
    <source>
        <dbReference type="Pfam" id="PF02776"/>
    </source>
</evidence>
<dbReference type="GO" id="GO:0000287">
    <property type="term" value="F:magnesium ion binding"/>
    <property type="evidence" value="ECO:0007669"/>
    <property type="project" value="InterPro"/>
</dbReference>
<accession>A7TJH4</accession>
<dbReference type="Proteomes" id="UP000000267">
    <property type="component" value="Unassembled WGS sequence"/>
</dbReference>
<dbReference type="Pfam" id="PF02775">
    <property type="entry name" value="TPP_enzyme_C"/>
    <property type="match status" value="1"/>
</dbReference>
<sequence length="571" mass="63823">MQDKVKATQHITDILLKYDIDTIFGIVGIPVVELADSFIANNIRFISFRNEQSASYAASVYGYLNNKPGILLTVGGPGLIHSLAGIYNSIENKWPLIVLTGSIESTDQYKHGFQELDHVSLLHRHINFTAKLSLENIDRCFYEAMRNSCLINKGVSFIEIPGDLFHSTISTDVIDKSIVHQPISKKLIEYQPTDELITKVSKFLLENINKNKKNCLVVIGDGAMDDSQKLTKFLTHFNLPFITTPMARGIVPDSSKLNVASARSLALKNAEIVLLIGTKLNWILHFGSSSKWNENTLFIQIDNSPSNLGLNNSKGLEYSLFGNISVTLDKLSRSLIKFNKNKQWRYQGPTENIKIKIKENEINLKKKESNHSTSQLNYNEVYGSLRKILNDRETIIVMEGANTMDIARISFKTDYPQHRLDCGNLATMGVGLGYAISAKLSRPDKTVVLIQGDSAFGFSGMEIETAVRNKLGLIIIVMNNSGIYKGVPIEERKSDKALPSTALTQDCRYDIVGKGLGANGYLIRDLNQLDKFFKLAVQRSKVNKETSILNVILEPGKQKKLSFGWQTKARL</sequence>
<dbReference type="InterPro" id="IPR029035">
    <property type="entry name" value="DHS-like_NAD/FAD-binding_dom"/>
</dbReference>
<evidence type="ECO:0000256" key="2">
    <source>
        <dbReference type="ARBA" id="ARBA00007812"/>
    </source>
</evidence>
<evidence type="ECO:0000256" key="8">
    <source>
        <dbReference type="ARBA" id="ARBA00044454"/>
    </source>
</evidence>
<evidence type="ECO:0000259" key="11">
    <source>
        <dbReference type="Pfam" id="PF00205"/>
    </source>
</evidence>
<evidence type="ECO:0000256" key="9">
    <source>
        <dbReference type="ARBA" id="ARBA00044518"/>
    </source>
</evidence>
<dbReference type="GeneID" id="5545860"/>
<dbReference type="EMBL" id="DS480401">
    <property type="protein sequence ID" value="EDO17624.1"/>
    <property type="molecule type" value="Genomic_DNA"/>
</dbReference>
<gene>
    <name evidence="14" type="ORF">Kpol_1061p50</name>
</gene>
<dbReference type="Gene3D" id="3.40.50.970">
    <property type="match status" value="2"/>
</dbReference>
<comment type="cofactor">
    <cofactor evidence="1">
        <name>thiamine diphosphate</name>
        <dbReference type="ChEBI" id="CHEBI:58937"/>
    </cofactor>
</comment>
<evidence type="ECO:0000256" key="1">
    <source>
        <dbReference type="ARBA" id="ARBA00001964"/>
    </source>
</evidence>
<keyword evidence="4" id="KW-0460">Magnesium</keyword>
<keyword evidence="15" id="KW-1185">Reference proteome</keyword>
<keyword evidence="6" id="KW-0456">Lyase</keyword>
<dbReference type="KEGG" id="vpo:Kpol_1061p50"/>
<evidence type="ECO:0000259" key="12">
    <source>
        <dbReference type="Pfam" id="PF02775"/>
    </source>
</evidence>
<dbReference type="GO" id="GO:0030976">
    <property type="term" value="F:thiamine pyrophosphate binding"/>
    <property type="evidence" value="ECO:0007669"/>
    <property type="project" value="InterPro"/>
</dbReference>
<dbReference type="RefSeq" id="XP_001645482.1">
    <property type="nucleotide sequence ID" value="XM_001645432.1"/>
</dbReference>
<dbReference type="InParanoid" id="A7TJH4"/>
<dbReference type="InterPro" id="IPR012001">
    <property type="entry name" value="Thiamin_PyroP_enz_TPP-bd_dom"/>
</dbReference>
<dbReference type="PANTHER" id="PTHR43710">
    <property type="entry name" value="2-HYDROXYACYL-COA LYASE"/>
    <property type="match status" value="1"/>
</dbReference>
<evidence type="ECO:0000256" key="4">
    <source>
        <dbReference type="ARBA" id="ARBA00022842"/>
    </source>
</evidence>
<feature type="domain" description="Thiamine pyrophosphate enzyme TPP-binding" evidence="12">
    <location>
        <begin position="400"/>
        <end position="539"/>
    </location>
</feature>
<dbReference type="OrthoDB" id="10006023at2759"/>
<dbReference type="PhylomeDB" id="A7TJH4"/>
<organism evidence="15">
    <name type="scientific">Vanderwaltozyma polyspora (strain ATCC 22028 / DSM 70294 / BCRC 21397 / CBS 2163 / NBRC 10782 / NRRL Y-8283 / UCD 57-17)</name>
    <name type="common">Kluyveromyces polysporus</name>
    <dbReference type="NCBI Taxonomy" id="436907"/>
    <lineage>
        <taxon>Eukaryota</taxon>
        <taxon>Fungi</taxon>
        <taxon>Dikarya</taxon>
        <taxon>Ascomycota</taxon>
        <taxon>Saccharomycotina</taxon>
        <taxon>Saccharomycetes</taxon>
        <taxon>Saccharomycetales</taxon>
        <taxon>Saccharomycetaceae</taxon>
        <taxon>Vanderwaltozyma</taxon>
    </lineage>
</organism>
<feature type="domain" description="Thiamine pyrophosphate enzyme N-terminal TPP-binding" evidence="13">
    <location>
        <begin position="6"/>
        <end position="120"/>
    </location>
</feature>
<dbReference type="GO" id="GO:0005777">
    <property type="term" value="C:peroxisome"/>
    <property type="evidence" value="ECO:0007669"/>
    <property type="project" value="EnsemblFungi"/>
</dbReference>
<dbReference type="FunCoup" id="A7TJH4">
    <property type="interactions" value="438"/>
</dbReference>
<dbReference type="InterPro" id="IPR000399">
    <property type="entry name" value="TPP-bd_CS"/>
</dbReference>
<dbReference type="OMA" id="PGPYGCL"/>
<protein>
    <recommendedName>
        <fullName evidence="9">2-hydroxyacyl-CoA lyase</fullName>
        <ecNumber evidence="9">4.1.2.63</ecNumber>
    </recommendedName>
</protein>
<evidence type="ECO:0000256" key="7">
    <source>
        <dbReference type="ARBA" id="ARBA00044451"/>
    </source>
</evidence>
<dbReference type="PANTHER" id="PTHR43710:SF2">
    <property type="entry name" value="2-HYDROXYACYL-COA LYASE 1"/>
    <property type="match status" value="1"/>
</dbReference>